<evidence type="ECO:0000313" key="1">
    <source>
        <dbReference type="EMBL" id="GIG42662.1"/>
    </source>
</evidence>
<proteinExistence type="predicted"/>
<evidence type="ECO:0000313" key="2">
    <source>
        <dbReference type="Proteomes" id="UP000660611"/>
    </source>
</evidence>
<sequence length="174" mass="16802">MAVLLVCALGGCAAPDGAGAPDGMVGGPAPLRGFGVEVDEAVAPRVPLVHVRVCGGWGCHDQDVPLHISGPVSAMPCPSGTADPDMACGVAHLPGPGPGYGYAPVPQLTMDPVTVTVTTPAGAPLAITAELRVHPSIVCPGGAATAGATTSACAGGAPQAGLRISADGTVSQSR</sequence>
<dbReference type="EMBL" id="BONQ01000016">
    <property type="protein sequence ID" value="GIG42662.1"/>
    <property type="molecule type" value="Genomic_DNA"/>
</dbReference>
<dbReference type="AlphaFoldDB" id="A0A919PFZ1"/>
<dbReference type="Proteomes" id="UP000660611">
    <property type="component" value="Unassembled WGS sequence"/>
</dbReference>
<organism evidence="1 2">
    <name type="scientific">Dactylosporangium siamense</name>
    <dbReference type="NCBI Taxonomy" id="685454"/>
    <lineage>
        <taxon>Bacteria</taxon>
        <taxon>Bacillati</taxon>
        <taxon>Actinomycetota</taxon>
        <taxon>Actinomycetes</taxon>
        <taxon>Micromonosporales</taxon>
        <taxon>Micromonosporaceae</taxon>
        <taxon>Dactylosporangium</taxon>
    </lineage>
</organism>
<reference evidence="1" key="1">
    <citation type="submission" date="2021-01" db="EMBL/GenBank/DDBJ databases">
        <title>Whole genome shotgun sequence of Dactylosporangium siamense NBRC 106093.</title>
        <authorList>
            <person name="Komaki H."/>
            <person name="Tamura T."/>
        </authorList>
    </citation>
    <scope>NUCLEOTIDE SEQUENCE</scope>
    <source>
        <strain evidence="1">NBRC 106093</strain>
    </source>
</reference>
<keyword evidence="2" id="KW-1185">Reference proteome</keyword>
<name>A0A919PFZ1_9ACTN</name>
<comment type="caution">
    <text evidence="1">The sequence shown here is derived from an EMBL/GenBank/DDBJ whole genome shotgun (WGS) entry which is preliminary data.</text>
</comment>
<protein>
    <submittedName>
        <fullName evidence="1">Uncharacterized protein</fullName>
    </submittedName>
</protein>
<gene>
    <name evidence="1" type="ORF">Dsi01nite_007030</name>
</gene>
<accession>A0A919PFZ1</accession>